<comment type="caution">
    <text evidence="2">The sequence shown here is derived from an EMBL/GenBank/DDBJ whole genome shotgun (WGS) entry which is preliminary data.</text>
</comment>
<organism evidence="2 3">
    <name type="scientific">Mucuna pruriens</name>
    <name type="common">Velvet bean</name>
    <name type="synonym">Dolichos pruriens</name>
    <dbReference type="NCBI Taxonomy" id="157652"/>
    <lineage>
        <taxon>Eukaryota</taxon>
        <taxon>Viridiplantae</taxon>
        <taxon>Streptophyta</taxon>
        <taxon>Embryophyta</taxon>
        <taxon>Tracheophyta</taxon>
        <taxon>Spermatophyta</taxon>
        <taxon>Magnoliopsida</taxon>
        <taxon>eudicotyledons</taxon>
        <taxon>Gunneridae</taxon>
        <taxon>Pentapetalae</taxon>
        <taxon>rosids</taxon>
        <taxon>fabids</taxon>
        <taxon>Fabales</taxon>
        <taxon>Fabaceae</taxon>
        <taxon>Papilionoideae</taxon>
        <taxon>50 kb inversion clade</taxon>
        <taxon>NPAAA clade</taxon>
        <taxon>indigoferoid/millettioid clade</taxon>
        <taxon>Phaseoleae</taxon>
        <taxon>Mucuna</taxon>
    </lineage>
</organism>
<dbReference type="InterPro" id="IPR012337">
    <property type="entry name" value="RNaseH-like_sf"/>
</dbReference>
<feature type="domain" description="Tf2-1-like SH3-like" evidence="1">
    <location>
        <begin position="171"/>
        <end position="215"/>
    </location>
</feature>
<evidence type="ECO:0000313" key="2">
    <source>
        <dbReference type="EMBL" id="RDX98092.1"/>
    </source>
</evidence>
<dbReference type="GO" id="GO:0003676">
    <property type="term" value="F:nucleic acid binding"/>
    <property type="evidence" value="ECO:0007669"/>
    <property type="project" value="InterPro"/>
</dbReference>
<dbReference type="EMBL" id="QJKJ01003510">
    <property type="protein sequence ID" value="RDX98092.1"/>
    <property type="molecule type" value="Genomic_DNA"/>
</dbReference>
<protein>
    <recommendedName>
        <fullName evidence="1">Tf2-1-like SH3-like domain-containing protein</fullName>
    </recommendedName>
</protein>
<reference evidence="2" key="1">
    <citation type="submission" date="2018-05" db="EMBL/GenBank/DDBJ databases">
        <title>Draft genome of Mucuna pruriens seed.</title>
        <authorList>
            <person name="Nnadi N.E."/>
            <person name="Vos R."/>
            <person name="Hasami M.H."/>
            <person name="Devisetty U.K."/>
            <person name="Aguiy J.C."/>
        </authorList>
    </citation>
    <scope>NUCLEOTIDE SEQUENCE [LARGE SCALE GENOMIC DNA]</scope>
    <source>
        <strain evidence="2">JCA_2017</strain>
    </source>
</reference>
<dbReference type="SUPFAM" id="SSF53098">
    <property type="entry name" value="Ribonuclease H-like"/>
    <property type="match status" value="1"/>
</dbReference>
<evidence type="ECO:0000259" key="1">
    <source>
        <dbReference type="Pfam" id="PF24626"/>
    </source>
</evidence>
<dbReference type="OrthoDB" id="1935586at2759"/>
<dbReference type="InterPro" id="IPR036397">
    <property type="entry name" value="RNaseH_sf"/>
</dbReference>
<dbReference type="AlphaFoldDB" id="A0A371H5I5"/>
<dbReference type="PANTHER" id="PTHR35046:SF9">
    <property type="entry name" value="RNA-DIRECTED DNA POLYMERASE"/>
    <property type="match status" value="1"/>
</dbReference>
<dbReference type="Pfam" id="PF24626">
    <property type="entry name" value="SH3_Tf2-1"/>
    <property type="match status" value="1"/>
</dbReference>
<keyword evidence="3" id="KW-1185">Reference proteome</keyword>
<dbReference type="InterPro" id="IPR056924">
    <property type="entry name" value="SH3_Tf2-1"/>
</dbReference>
<dbReference type="Gene3D" id="3.30.420.10">
    <property type="entry name" value="Ribonuclease H-like superfamily/Ribonuclease H"/>
    <property type="match status" value="2"/>
</dbReference>
<feature type="non-terminal residue" evidence="2">
    <location>
        <position position="1"/>
    </location>
</feature>
<evidence type="ECO:0000313" key="3">
    <source>
        <dbReference type="Proteomes" id="UP000257109"/>
    </source>
</evidence>
<dbReference type="Proteomes" id="UP000257109">
    <property type="component" value="Unassembled WGS sequence"/>
</dbReference>
<dbReference type="STRING" id="157652.A0A371H5I5"/>
<proteinExistence type="predicted"/>
<accession>A0A371H5I5</accession>
<name>A0A371H5I5_MUCPR</name>
<gene>
    <name evidence="2" type="ORF">CR513_19039</name>
</gene>
<dbReference type="PANTHER" id="PTHR35046">
    <property type="entry name" value="ZINC KNUCKLE (CCHC-TYPE) FAMILY PROTEIN"/>
    <property type="match status" value="1"/>
</dbReference>
<sequence length="358" mass="41362">MAKSKASFNGLPKTHSGRDSIFIVVDRLSKMTYFIPCHKIDDACHIANIFFSEIVRLHRLPKSIDSDKGSKCFVGKNLKNWEALLPHIEFAYNRIVNKTTSHTSFELVHGCNPLLPLDLVPLSVPFKENLEGLLKAQSMVRLHERARRFMERQGKRYVKRENRDKEEIMFVKVHLQKERFLDLRKSKLFPLGVGPFLVLKQINKNAYVLDMPQEFGLDNSNLMTNSFQEEEFGTNRGDHEDSQRDVVGTTRESLQDFDPDYGALAGGFFRLLNFLSKPILLDTFEHEYKKFWRGITWEKSWENQAKSGGVFPQNLDMSVMKEMGEKLEKVGKGLDLMQKDTQSVNAKKGKMQHGRLYV</sequence>